<dbReference type="NCBIfam" id="TIGR00756">
    <property type="entry name" value="PPR"/>
    <property type="match status" value="1"/>
</dbReference>
<protein>
    <submittedName>
        <fullName evidence="4">Uncharacterized protein</fullName>
    </submittedName>
</protein>
<dbReference type="SUPFAM" id="SSF48452">
    <property type="entry name" value="TPR-like"/>
    <property type="match status" value="1"/>
</dbReference>
<name>A0A382FX40_9ZZZZ</name>
<dbReference type="AlphaFoldDB" id="A0A382FX40"/>
<proteinExistence type="predicted"/>
<keyword evidence="3" id="KW-1133">Transmembrane helix</keyword>
<dbReference type="PANTHER" id="PTHR44943:SF8">
    <property type="entry name" value="TPR REPEAT-CONTAINING PROTEIN MJ0263"/>
    <property type="match status" value="1"/>
</dbReference>
<dbReference type="InterPro" id="IPR051685">
    <property type="entry name" value="Ycf3/AcsC/BcsC/TPR_MFPF"/>
</dbReference>
<dbReference type="InterPro" id="IPR002885">
    <property type="entry name" value="PPR_rpt"/>
</dbReference>
<evidence type="ECO:0000256" key="3">
    <source>
        <dbReference type="SAM" id="Phobius"/>
    </source>
</evidence>
<keyword evidence="3" id="KW-0472">Membrane</keyword>
<keyword evidence="2" id="KW-0802">TPR repeat</keyword>
<keyword evidence="1" id="KW-0677">Repeat</keyword>
<dbReference type="InterPro" id="IPR019734">
    <property type="entry name" value="TPR_rpt"/>
</dbReference>
<dbReference type="PROSITE" id="PS50005">
    <property type="entry name" value="TPR"/>
    <property type="match status" value="2"/>
</dbReference>
<dbReference type="PANTHER" id="PTHR44943">
    <property type="entry name" value="CELLULOSE SYNTHASE OPERON PROTEIN C"/>
    <property type="match status" value="1"/>
</dbReference>
<dbReference type="PROSITE" id="PS51375">
    <property type="entry name" value="PPR"/>
    <property type="match status" value="1"/>
</dbReference>
<dbReference type="Gene3D" id="1.25.40.10">
    <property type="entry name" value="Tetratricopeptide repeat domain"/>
    <property type="match status" value="1"/>
</dbReference>
<keyword evidence="3" id="KW-0812">Transmembrane</keyword>
<reference evidence="4" key="1">
    <citation type="submission" date="2018-05" db="EMBL/GenBank/DDBJ databases">
        <authorList>
            <person name="Lanie J.A."/>
            <person name="Ng W.-L."/>
            <person name="Kazmierczak K.M."/>
            <person name="Andrzejewski T.M."/>
            <person name="Davidsen T.M."/>
            <person name="Wayne K.J."/>
            <person name="Tettelin H."/>
            <person name="Glass J.I."/>
            <person name="Rusch D."/>
            <person name="Podicherti R."/>
            <person name="Tsui H.-C.T."/>
            <person name="Winkler M.E."/>
        </authorList>
    </citation>
    <scope>NUCLEOTIDE SEQUENCE</scope>
</reference>
<dbReference type="EMBL" id="UINC01052070">
    <property type="protein sequence ID" value="SVB66964.1"/>
    <property type="molecule type" value="Genomic_DNA"/>
</dbReference>
<feature type="transmembrane region" description="Helical" evidence="3">
    <location>
        <begin position="7"/>
        <end position="25"/>
    </location>
</feature>
<evidence type="ECO:0000256" key="2">
    <source>
        <dbReference type="ARBA" id="ARBA00022803"/>
    </source>
</evidence>
<accession>A0A382FX40</accession>
<organism evidence="4">
    <name type="scientific">marine metagenome</name>
    <dbReference type="NCBI Taxonomy" id="408172"/>
    <lineage>
        <taxon>unclassified sequences</taxon>
        <taxon>metagenomes</taxon>
        <taxon>ecological metagenomes</taxon>
    </lineage>
</organism>
<gene>
    <name evidence="4" type="ORF">METZ01_LOCUS219818</name>
</gene>
<dbReference type="Pfam" id="PF13432">
    <property type="entry name" value="TPR_16"/>
    <property type="match status" value="1"/>
</dbReference>
<dbReference type="SMART" id="SM00028">
    <property type="entry name" value="TPR"/>
    <property type="match status" value="3"/>
</dbReference>
<dbReference type="InterPro" id="IPR011990">
    <property type="entry name" value="TPR-like_helical_dom_sf"/>
</dbReference>
<evidence type="ECO:0000256" key="1">
    <source>
        <dbReference type="ARBA" id="ARBA00022737"/>
    </source>
</evidence>
<sequence length="249" mass="28483">MPRKIKVLWVGCILIVFFSFVYFSIQGNIKVHRDKEEARVKQEFRIKKKKMVMEEVDRGQTFKVDPIKEIKELNALGKYEDAVRYAEGVATLNPNQSKIYTWWGVSLVKFGKREEAIDKFVKSASLDANYSKTYLYWGLTLAMDGKPKAAIKKYEKVIELEPENSNAYAYWGAALEQLGDHSGAIGKLEHALEIMPNNSNVFSTLIDALVNQKKYNEAWEVVKKARKARVAISSKLLSKLVEVFPEPIL</sequence>
<evidence type="ECO:0000313" key="4">
    <source>
        <dbReference type="EMBL" id="SVB66964.1"/>
    </source>
</evidence>